<accession>A0A4C1SVM0</accession>
<feature type="region of interest" description="Disordered" evidence="1">
    <location>
        <begin position="181"/>
        <end position="213"/>
    </location>
</feature>
<dbReference type="EMBL" id="BGZK01000016">
    <property type="protein sequence ID" value="GBP05091.1"/>
    <property type="molecule type" value="Genomic_DNA"/>
</dbReference>
<dbReference type="Proteomes" id="UP000299102">
    <property type="component" value="Unassembled WGS sequence"/>
</dbReference>
<keyword evidence="3" id="KW-1185">Reference proteome</keyword>
<evidence type="ECO:0000313" key="3">
    <source>
        <dbReference type="Proteomes" id="UP000299102"/>
    </source>
</evidence>
<feature type="compositionally biased region" description="Low complexity" evidence="1">
    <location>
        <begin position="184"/>
        <end position="194"/>
    </location>
</feature>
<name>A0A4C1SVM0_EUMVA</name>
<evidence type="ECO:0000313" key="2">
    <source>
        <dbReference type="EMBL" id="GBP05091.1"/>
    </source>
</evidence>
<gene>
    <name evidence="2" type="ORF">EVAR_3422_1</name>
</gene>
<comment type="caution">
    <text evidence="2">The sequence shown here is derived from an EMBL/GenBank/DDBJ whole genome shotgun (WGS) entry which is preliminary data.</text>
</comment>
<proteinExistence type="predicted"/>
<reference evidence="2 3" key="1">
    <citation type="journal article" date="2019" name="Commun. Biol.">
        <title>The bagworm genome reveals a unique fibroin gene that provides high tensile strength.</title>
        <authorList>
            <person name="Kono N."/>
            <person name="Nakamura H."/>
            <person name="Ohtoshi R."/>
            <person name="Tomita M."/>
            <person name="Numata K."/>
            <person name="Arakawa K."/>
        </authorList>
    </citation>
    <scope>NUCLEOTIDE SEQUENCE [LARGE SCALE GENOMIC DNA]</scope>
</reference>
<protein>
    <submittedName>
        <fullName evidence="2">Uncharacterized protein</fullName>
    </submittedName>
</protein>
<organism evidence="2 3">
    <name type="scientific">Eumeta variegata</name>
    <name type="common">Bagworm moth</name>
    <name type="synonym">Eumeta japonica</name>
    <dbReference type="NCBI Taxonomy" id="151549"/>
    <lineage>
        <taxon>Eukaryota</taxon>
        <taxon>Metazoa</taxon>
        <taxon>Ecdysozoa</taxon>
        <taxon>Arthropoda</taxon>
        <taxon>Hexapoda</taxon>
        <taxon>Insecta</taxon>
        <taxon>Pterygota</taxon>
        <taxon>Neoptera</taxon>
        <taxon>Endopterygota</taxon>
        <taxon>Lepidoptera</taxon>
        <taxon>Glossata</taxon>
        <taxon>Ditrysia</taxon>
        <taxon>Tineoidea</taxon>
        <taxon>Psychidae</taxon>
        <taxon>Oiketicinae</taxon>
        <taxon>Eumeta</taxon>
    </lineage>
</organism>
<dbReference type="AlphaFoldDB" id="A0A4C1SVM0"/>
<evidence type="ECO:0000256" key="1">
    <source>
        <dbReference type="SAM" id="MobiDB-lite"/>
    </source>
</evidence>
<sequence>MCERVVVMKCDFAAKTLCANFFKHPGRVPTLAPLYSSKQYTRVTSPELHMLYSAKDCCTIVFDKEDNPTRRAQAIGSICNRRNPEGARRRGSIHFLAGFERPDIVLRRGHKLFALFNSSQSAGRPLRARPPAIRDIPHPPLTAAAPASSSIRDELAPTTAAALHEFLFVWFHTAEMRRTNRVHAGPPAARRPPGYESGRPKIAHRQPFIRPGR</sequence>